<reference evidence="1" key="1">
    <citation type="submission" date="2022-08" db="EMBL/GenBank/DDBJ databases">
        <title>Genome Sequence of Fusarium decemcellulare.</title>
        <authorList>
            <person name="Buettner E."/>
        </authorList>
    </citation>
    <scope>NUCLEOTIDE SEQUENCE</scope>
    <source>
        <strain evidence="1">Babe19</strain>
    </source>
</reference>
<dbReference type="EMBL" id="JANRMS010000121">
    <property type="protein sequence ID" value="KAJ3546217.1"/>
    <property type="molecule type" value="Genomic_DNA"/>
</dbReference>
<sequence>MQGLKPPPFKQAKNEEAVTKYAAFLCGLILCVTAARWLRKLCVKSPHSKTSVALSTSGRKASLLIFRSLQNRAPWKWLERPSVELIIMVGVYLVGNIVFCSTILAMPQLLNHWASRFGWMGAANMVLCVFFGLKNTPLGPLAAVSYSQLNIFHRIVGYTAVFLVFLHAVVYTVHFGARQGRWVQLIKKENIEGMGAGIAMLILLMGYYRHRHYEVFYFSHIVGFVATVFLTALHRPNWAKKLPQIMIFIFSMWMLDRLIRFTRMSWNFINNSATFYPLPDGGTRLILKKPGDKDVLPGSHCFLWIPRLRAYENHPFTIVSNSSSGLEIVMKSHRGFTNAVGRFATRNPRSTLWASVDGPYGLLPDMEDYDKLVLVAGGSGAAFTFGVMNRIMMQPETLTFQSIDFVWAVKRIEHLSWFQHHLHSLTRARFTLNLTIYVTDEQPESRLGVTNYTANEPQQFQDEVENEPLLREDVSNYETISEMGDMGGIVPGATNDLGQIPNLRFEKLDITTEISQALGTSRRHQRVLLMSCGPRSLMDAVEELANKWQSKRGVIIDVHREGFSD</sequence>
<dbReference type="Proteomes" id="UP001148629">
    <property type="component" value="Unassembled WGS sequence"/>
</dbReference>
<proteinExistence type="predicted"/>
<keyword evidence="2" id="KW-1185">Reference proteome</keyword>
<accession>A0ACC1SU38</accession>
<protein>
    <submittedName>
        <fullName evidence="1">Uncharacterized protein</fullName>
    </submittedName>
</protein>
<name>A0ACC1SU38_9HYPO</name>
<evidence type="ECO:0000313" key="2">
    <source>
        <dbReference type="Proteomes" id="UP001148629"/>
    </source>
</evidence>
<comment type="caution">
    <text evidence="1">The sequence shown here is derived from an EMBL/GenBank/DDBJ whole genome shotgun (WGS) entry which is preliminary data.</text>
</comment>
<organism evidence="1 2">
    <name type="scientific">Fusarium decemcellulare</name>
    <dbReference type="NCBI Taxonomy" id="57161"/>
    <lineage>
        <taxon>Eukaryota</taxon>
        <taxon>Fungi</taxon>
        <taxon>Dikarya</taxon>
        <taxon>Ascomycota</taxon>
        <taxon>Pezizomycotina</taxon>
        <taxon>Sordariomycetes</taxon>
        <taxon>Hypocreomycetidae</taxon>
        <taxon>Hypocreales</taxon>
        <taxon>Nectriaceae</taxon>
        <taxon>Fusarium</taxon>
        <taxon>Fusarium decemcellulare species complex</taxon>
    </lineage>
</organism>
<gene>
    <name evidence="1" type="ORF">NM208_g2111</name>
</gene>
<evidence type="ECO:0000313" key="1">
    <source>
        <dbReference type="EMBL" id="KAJ3546217.1"/>
    </source>
</evidence>